<dbReference type="GO" id="GO:0009252">
    <property type="term" value="P:peptidoglycan biosynthetic process"/>
    <property type="evidence" value="ECO:0007669"/>
    <property type="project" value="TreeGrafter"/>
</dbReference>
<dbReference type="NCBIfam" id="TIGR01455">
    <property type="entry name" value="glmM"/>
    <property type="match status" value="1"/>
</dbReference>
<keyword evidence="2 6" id="KW-0597">Phosphoprotein</keyword>
<feature type="domain" description="Alpha-D-phosphohexomutase alpha/beta/alpha" evidence="12">
    <location>
        <begin position="259"/>
        <end position="362"/>
    </location>
</feature>
<feature type="active site" description="Phosphoserine intermediate" evidence="6">
    <location>
        <position position="103"/>
    </location>
</feature>
<keyword evidence="3 6" id="KW-0479">Metal-binding</keyword>
<sequence length="454" mass="48348">MARQFFGTDGVRGRVGDLPMHPEWVLRLGWAAGHVLTAGAQGRPRVVIGKDTRLSGYLLESALESGLAAAGVDVLLVGPLPTPAIAYLTRTLRADAGIVISASHNPFPDNGIKFFSGDGLKLADEIEEAIEARMNLPLTLPEADRLGKARRVDDAAGRYVEFCKTTFPSHLDLRGLRLVLDCAHGATYKVAPMVFAELGAQIEAIGVQPDGLNINAEVGSTAPELLRSQVVASGADMGIAFDGDGDRLLLVDGEGELWDGDSILWLLAGAMREAGTLNGVVGTLMSNLALEQAFADWGVPFVRAAVGDRYVLEQMRARGYPLGGESSGHIITPANTTGDGILAALQVLAIVQQRRQPLHALRGDFRLAPQILRSLPITDARAFVQRADVQEAIRRTAAELGGRGRLLVRPSGTEPLLRIMVEASDHATAEAAATGLGERLTLLYHEQTRACASN</sequence>
<dbReference type="InterPro" id="IPR006352">
    <property type="entry name" value="GlmM_bact"/>
</dbReference>
<protein>
    <recommendedName>
        <fullName evidence="6 8">Phosphoglucosamine mutase</fullName>
        <ecNumber evidence="6 8">5.4.2.10</ecNumber>
    </recommendedName>
</protein>
<dbReference type="GO" id="GO:0004615">
    <property type="term" value="F:phosphomannomutase activity"/>
    <property type="evidence" value="ECO:0007669"/>
    <property type="project" value="TreeGrafter"/>
</dbReference>
<dbReference type="Pfam" id="PF02880">
    <property type="entry name" value="PGM_PMM_III"/>
    <property type="match status" value="1"/>
</dbReference>
<dbReference type="AlphaFoldDB" id="A0A059ZTR3"/>
<dbReference type="GO" id="GO:0006048">
    <property type="term" value="P:UDP-N-acetylglucosamine biosynthetic process"/>
    <property type="evidence" value="ECO:0007669"/>
    <property type="project" value="TreeGrafter"/>
</dbReference>
<feature type="domain" description="Alpha-D-phosphohexomutase C-terminal" evidence="9">
    <location>
        <begin position="379"/>
        <end position="431"/>
    </location>
</feature>
<dbReference type="NCBIfam" id="NF008139">
    <property type="entry name" value="PRK10887.1"/>
    <property type="match status" value="1"/>
</dbReference>
<dbReference type="InterPro" id="IPR050060">
    <property type="entry name" value="Phosphoglucosamine_mutase"/>
</dbReference>
<feature type="modified residue" description="Phosphoserine" evidence="6">
    <location>
        <position position="103"/>
    </location>
</feature>
<dbReference type="HAMAP" id="MF_01554_B">
    <property type="entry name" value="GlmM_B"/>
    <property type="match status" value="1"/>
</dbReference>
<evidence type="ECO:0000256" key="5">
    <source>
        <dbReference type="ARBA" id="ARBA00023235"/>
    </source>
</evidence>
<dbReference type="GO" id="GO:0008966">
    <property type="term" value="F:phosphoglucosamine mutase activity"/>
    <property type="evidence" value="ECO:0007669"/>
    <property type="project" value="UniProtKB-UniRule"/>
</dbReference>
<dbReference type="GO" id="GO:0005829">
    <property type="term" value="C:cytosol"/>
    <property type="evidence" value="ECO:0007669"/>
    <property type="project" value="TreeGrafter"/>
</dbReference>
<comment type="similarity">
    <text evidence="1 6 7">Belongs to the phosphohexose mutase family.</text>
</comment>
<evidence type="ECO:0000256" key="3">
    <source>
        <dbReference type="ARBA" id="ARBA00022723"/>
    </source>
</evidence>
<dbReference type="GO" id="GO:0000287">
    <property type="term" value="F:magnesium ion binding"/>
    <property type="evidence" value="ECO:0007669"/>
    <property type="project" value="UniProtKB-UniRule"/>
</dbReference>
<dbReference type="CDD" id="cd05802">
    <property type="entry name" value="GlmM"/>
    <property type="match status" value="1"/>
</dbReference>
<gene>
    <name evidence="6" type="primary">glmM</name>
    <name evidence="13" type="ORF">Acaty_c2377</name>
</gene>
<dbReference type="HOGENOM" id="CLU_016950_7_0_6"/>
<comment type="function">
    <text evidence="6 8">Catalyzes the conversion of glucosamine-6-phosphate to glucosamine-1-phosphate.</text>
</comment>
<evidence type="ECO:0000256" key="2">
    <source>
        <dbReference type="ARBA" id="ARBA00022553"/>
    </source>
</evidence>
<dbReference type="PROSITE" id="PS00710">
    <property type="entry name" value="PGM_PMM"/>
    <property type="match status" value="1"/>
</dbReference>
<dbReference type="InterPro" id="IPR005841">
    <property type="entry name" value="Alpha-D-phosphohexomutase_SF"/>
</dbReference>
<keyword evidence="4 6" id="KW-0460">Magnesium</keyword>
<feature type="binding site" evidence="6">
    <location>
        <position position="242"/>
    </location>
    <ligand>
        <name>Mg(2+)</name>
        <dbReference type="ChEBI" id="CHEBI:18420"/>
    </ligand>
</feature>
<evidence type="ECO:0000313" key="13">
    <source>
        <dbReference type="EMBL" id="AIA56224.1"/>
    </source>
</evidence>
<keyword evidence="5 6" id="KW-0413">Isomerase</keyword>
<dbReference type="InterPro" id="IPR005845">
    <property type="entry name" value="A-D-PHexomutase_a/b/a-II"/>
</dbReference>
<feature type="binding site" description="via phosphate group" evidence="6">
    <location>
        <position position="103"/>
    </location>
    <ligand>
        <name>Mg(2+)</name>
        <dbReference type="ChEBI" id="CHEBI:18420"/>
    </ligand>
</feature>
<dbReference type="InterPro" id="IPR005844">
    <property type="entry name" value="A-D-PHexomutase_a/b/a-I"/>
</dbReference>
<evidence type="ECO:0000256" key="6">
    <source>
        <dbReference type="HAMAP-Rule" id="MF_01554"/>
    </source>
</evidence>
<dbReference type="Proteomes" id="UP000005522">
    <property type="component" value="Chromosome"/>
</dbReference>
<feature type="domain" description="Alpha-D-phosphohexomutase alpha/beta/alpha" evidence="10">
    <location>
        <begin position="4"/>
        <end position="135"/>
    </location>
</feature>
<evidence type="ECO:0000313" key="14">
    <source>
        <dbReference type="Proteomes" id="UP000005522"/>
    </source>
</evidence>
<dbReference type="FunFam" id="3.40.120.10:FF:000001">
    <property type="entry name" value="Phosphoglucosamine mutase"/>
    <property type="match status" value="1"/>
</dbReference>
<evidence type="ECO:0000256" key="4">
    <source>
        <dbReference type="ARBA" id="ARBA00022842"/>
    </source>
</evidence>
<feature type="binding site" evidence="6">
    <location>
        <position position="244"/>
    </location>
    <ligand>
        <name>Mg(2+)</name>
        <dbReference type="ChEBI" id="CHEBI:18420"/>
    </ligand>
</feature>
<dbReference type="PANTHER" id="PTHR42946">
    <property type="entry name" value="PHOSPHOHEXOSE MUTASE"/>
    <property type="match status" value="1"/>
</dbReference>
<name>A0A059ZTR3_ACICK</name>
<evidence type="ECO:0000256" key="8">
    <source>
        <dbReference type="RuleBase" id="RU004327"/>
    </source>
</evidence>
<dbReference type="Gene3D" id="3.30.310.50">
    <property type="entry name" value="Alpha-D-phosphohexomutase, C-terminal domain"/>
    <property type="match status" value="1"/>
</dbReference>
<dbReference type="KEGG" id="acz:Acaty_c2377"/>
<comment type="PTM">
    <text evidence="6">Activated by phosphorylation.</text>
</comment>
<dbReference type="GO" id="GO:0005975">
    <property type="term" value="P:carbohydrate metabolic process"/>
    <property type="evidence" value="ECO:0007669"/>
    <property type="project" value="InterPro"/>
</dbReference>
<dbReference type="RefSeq" id="WP_004868908.1">
    <property type="nucleotide sequence ID" value="NZ_CP005986.1"/>
</dbReference>
<dbReference type="InterPro" id="IPR036900">
    <property type="entry name" value="A-D-PHexomutase_C_sf"/>
</dbReference>
<dbReference type="InterPro" id="IPR016066">
    <property type="entry name" value="A-D-PHexomutase_CS"/>
</dbReference>
<evidence type="ECO:0000259" key="10">
    <source>
        <dbReference type="Pfam" id="PF02878"/>
    </source>
</evidence>
<dbReference type="InterPro" id="IPR005843">
    <property type="entry name" value="A-D-PHexomutase_C"/>
</dbReference>
<dbReference type="Pfam" id="PF02878">
    <property type="entry name" value="PGM_PMM_I"/>
    <property type="match status" value="1"/>
</dbReference>
<evidence type="ECO:0000256" key="7">
    <source>
        <dbReference type="RuleBase" id="RU004326"/>
    </source>
</evidence>
<dbReference type="Pfam" id="PF00408">
    <property type="entry name" value="PGM_PMM_IV"/>
    <property type="match status" value="1"/>
</dbReference>
<dbReference type="InterPro" id="IPR016055">
    <property type="entry name" value="A-D-PHexomutase_a/b/a-I/II/III"/>
</dbReference>
<feature type="binding site" evidence="6">
    <location>
        <position position="246"/>
    </location>
    <ligand>
        <name>Mg(2+)</name>
        <dbReference type="ChEBI" id="CHEBI:18420"/>
    </ligand>
</feature>
<dbReference type="EC" id="5.4.2.10" evidence="6 8"/>
<dbReference type="PRINTS" id="PR00509">
    <property type="entry name" value="PGMPMM"/>
</dbReference>
<dbReference type="eggNOG" id="COG1109">
    <property type="taxonomic scope" value="Bacteria"/>
</dbReference>
<evidence type="ECO:0000259" key="9">
    <source>
        <dbReference type="Pfam" id="PF00408"/>
    </source>
</evidence>
<dbReference type="FunFam" id="3.40.120.10:FF:000003">
    <property type="entry name" value="Phosphoglucosamine mutase"/>
    <property type="match status" value="1"/>
</dbReference>
<dbReference type="Pfam" id="PF02879">
    <property type="entry name" value="PGM_PMM_II"/>
    <property type="match status" value="1"/>
</dbReference>
<dbReference type="SUPFAM" id="SSF53738">
    <property type="entry name" value="Phosphoglucomutase, first 3 domains"/>
    <property type="match status" value="3"/>
</dbReference>
<proteinExistence type="inferred from homology"/>
<dbReference type="Gene3D" id="3.40.120.10">
    <property type="entry name" value="Alpha-D-Glucose-1,6-Bisphosphate, subunit A, domain 3"/>
    <property type="match status" value="3"/>
</dbReference>
<reference evidence="13 14" key="1">
    <citation type="journal article" date="2009" name="J. Bacteriol.">
        <title>Draft genome sequence of the extremely acidophilic bacterium Acidithiobacillus caldus ATCC 51756 reveals metabolic versatility in the genus Acidithiobacillus.</title>
        <authorList>
            <person name="Valdes J."/>
            <person name="Quatrini R."/>
            <person name="Hallberg K."/>
            <person name="Dopson M."/>
            <person name="Valenzuela P.D."/>
            <person name="Holmes D.S."/>
        </authorList>
    </citation>
    <scope>NUCLEOTIDE SEQUENCE [LARGE SCALE GENOMIC DNA]</scope>
    <source>
        <strain evidence="14">ATCC 51756 / DSM 8584 / KU</strain>
    </source>
</reference>
<evidence type="ECO:0000256" key="1">
    <source>
        <dbReference type="ARBA" id="ARBA00010231"/>
    </source>
</evidence>
<organism evidence="13 14">
    <name type="scientific">Acidithiobacillus caldus (strain ATCC 51756 / DSM 8584 / KU)</name>
    <dbReference type="NCBI Taxonomy" id="637389"/>
    <lineage>
        <taxon>Bacteria</taxon>
        <taxon>Pseudomonadati</taxon>
        <taxon>Pseudomonadota</taxon>
        <taxon>Acidithiobacillia</taxon>
        <taxon>Acidithiobacillales</taxon>
        <taxon>Acidithiobacillaceae</taxon>
        <taxon>Acidithiobacillus</taxon>
    </lineage>
</organism>
<comment type="cofactor">
    <cofactor evidence="6">
        <name>Mg(2+)</name>
        <dbReference type="ChEBI" id="CHEBI:18420"/>
    </cofactor>
    <text evidence="6">Binds 1 Mg(2+) ion per subunit.</text>
</comment>
<dbReference type="PANTHER" id="PTHR42946:SF1">
    <property type="entry name" value="PHOSPHOGLUCOMUTASE (ALPHA-D-GLUCOSE-1,6-BISPHOSPHATE-DEPENDENT)"/>
    <property type="match status" value="1"/>
</dbReference>
<accession>A0A059ZTR3</accession>
<evidence type="ECO:0000259" key="12">
    <source>
        <dbReference type="Pfam" id="PF02880"/>
    </source>
</evidence>
<dbReference type="InterPro" id="IPR005846">
    <property type="entry name" value="A-D-PHexomutase_a/b/a-III"/>
</dbReference>
<comment type="catalytic activity">
    <reaction evidence="6 8">
        <text>alpha-D-glucosamine 1-phosphate = D-glucosamine 6-phosphate</text>
        <dbReference type="Rhea" id="RHEA:23424"/>
        <dbReference type="ChEBI" id="CHEBI:58516"/>
        <dbReference type="ChEBI" id="CHEBI:58725"/>
        <dbReference type="EC" id="5.4.2.10"/>
    </reaction>
</comment>
<dbReference type="SUPFAM" id="SSF55957">
    <property type="entry name" value="Phosphoglucomutase, C-terminal domain"/>
    <property type="match status" value="1"/>
</dbReference>
<dbReference type="EMBL" id="CP005986">
    <property type="protein sequence ID" value="AIA56224.1"/>
    <property type="molecule type" value="Genomic_DNA"/>
</dbReference>
<feature type="domain" description="Alpha-D-phosphohexomutase alpha/beta/alpha" evidence="11">
    <location>
        <begin position="158"/>
        <end position="255"/>
    </location>
</feature>
<evidence type="ECO:0000259" key="11">
    <source>
        <dbReference type="Pfam" id="PF02879"/>
    </source>
</evidence>